<feature type="coiled-coil region" evidence="1">
    <location>
        <begin position="24"/>
        <end position="58"/>
    </location>
</feature>
<feature type="coiled-coil region" evidence="1">
    <location>
        <begin position="308"/>
        <end position="335"/>
    </location>
</feature>
<sequence>MRRSLREEGGTLIDLFTADGIATATDEKLHIKALSRRINSLEAEKIVLLTRNEELEYRLNQLGKNVSDASVVASVTPVSCAAEVMSSLGRTNECQEIAGPLQWSAPENSASAYENQYDEKLVNSMRTELNSTREECSLVKEKIVQMGCINFELECELKDAKEKLEKAEIRARQADKKAEQARQNCAQQKKLQESLHSKFLAKSSALEKELNDLKQELVLKNEQLEAKTIENNKWNEESKQWKFAMHEMEAVHKEIQMLEEQLNNEKAAMESRWEEVRTILLEGKEDMSRKTSGSESVVAGEQSEATKHREMMDTITELKNTVDKQTEQLEHDKAQKQKFETAIRHLQGDKKAVVVLPPNNDKKQHVVPYETQIIGLQRQRDFMDREMTLLCALNNSKDVLIQALKTKLEGICSEKPVLSDVRSDNDSNKERDKRIDQLQEQIEVIVEEKSEALNSLTKSKAELERLQTHVQRLQVECDQHKSQLQLSLRGNLNVASSNSNTHQHEQLEFVSCAEDLLIAEEMANDADNKSVNVEMKVQMERLTEALQQKNTELQKVLNENEALKIKCVESTAALDLLSNELERRSREKDAIIEMLQSQHTYLTQTLLVNENEKQSITLPMPLLNKHIEHKNVMRDASTNMDAAENLSFPVILHCETQTDFDFSEIIETGQKLISEPSCKVIRDDSIVEFGNRTSRSSQMHENLADDVRQLMILNADLETAVEVLKGEIWTLNEQLKGAAAAENESNRRLVEWQEKSAQMENSRTELENAYGRLSEYYQQLQQAYNALYARFNAHKVDSDTQTIVDSNSFKIMEESAEKVECLNTELAQRKADLNREVLELQHVRNLLREHLYVALKNVRELREVHLKLLKDVVLDNIQTIRVEMHEILKNVHSYAEEVIVRWFKEKEMKDAEITLSMQELVSGILIENVPQTDLWSTIVDSVSAKFLDRKGSERTALQDDLLNERNDENVEIKMPQDVSEKEESELKIKKLEDLLQATQFSLTEHIIRCQQLQAKLDLLGSATDQSTATAAQSGSSGSDLWNCSTPCTICRELRQTKQPAPTPQLQLAILAARLTIKIADNDALFRCNAELAQTNLRLQNEVSELREHIAKCIASTNSTATSDTNQQSVFQQNHISKQSSNQSLEQKMMHVEKKEWTWDPEDFDVKLVNSSKFENGPQQSSSDQQIAGFTMKDEMKMSNLTELEFQEEETLKKSNASKKFEKKNGKMENHVENLKKYLEVSGQSCSKREIKVEQVEDELEMEQLKDAKHKQELEKFENKKLKISGINCEEPLPLENENMQLKGFMGSSDQELEGRLEEEFQCTRTSYKDEGIHHELFEGSFTERLEEQEKAVKRKLVDENDWISDGISKRFQILLEEQVQNVPGGSTVEDEMQLMEALRGQFQQKEIEVQQLEKRNRSLSEQLKSQQRLIEGLGKKLGVTEKYSMTLEEKNVSVEEKSADQKKKYEELLMEKERLKDEVVNEVRSKFLEEIMLLTQKNESLVEELARKQALLDREEASVSNEVVNLKCQLTSREIALEELKTKLEHTQKECIQVQRQLEDSIMQMSELQKKNEINQEFRKKLVEAQEKIEELERRLDEMLEQNRLLKNGEGKLMDALAISNKQLAEKESKNERLKSEISGLQASLLKAKKMAKKIDHSEKSVMHDDESLVDDVHGKAETSLATMQAFDNPVTVRRFYPVQKEIDGLKEEFNEISSDNTLVKSFETASQTYYFPHVNEDKLRRRKGGGGGFQGAEKM</sequence>
<feature type="coiled-coil region" evidence="1">
    <location>
        <begin position="532"/>
        <end position="566"/>
    </location>
</feature>
<dbReference type="Proteomes" id="UP000277928">
    <property type="component" value="Unassembled WGS sequence"/>
</dbReference>
<keyword evidence="4" id="KW-1185">Reference proteome</keyword>
<feature type="coiled-coil region" evidence="1">
    <location>
        <begin position="150"/>
        <end position="272"/>
    </location>
</feature>
<keyword evidence="1" id="KW-0175">Coiled coil</keyword>
<feature type="coiled-coil region" evidence="1">
    <location>
        <begin position="1252"/>
        <end position="1279"/>
    </location>
</feature>
<dbReference type="OrthoDB" id="5848316at2759"/>
<evidence type="ECO:0000256" key="2">
    <source>
        <dbReference type="SAM" id="MobiDB-lite"/>
    </source>
</evidence>
<reference evidence="3 4" key="1">
    <citation type="submission" date="2018-08" db="EMBL/GenBank/DDBJ databases">
        <authorList>
            <person name="Laetsch R D."/>
            <person name="Stevens L."/>
            <person name="Kumar S."/>
            <person name="Blaxter L. M."/>
        </authorList>
    </citation>
    <scope>NUCLEOTIDE SEQUENCE [LARGE SCALE GENOMIC DNA]</scope>
</reference>
<dbReference type="OMA" id="EMLQSQH"/>
<dbReference type="EMBL" id="UYRX01000107">
    <property type="protein sequence ID" value="VDK74171.1"/>
    <property type="molecule type" value="Genomic_DNA"/>
</dbReference>
<proteinExistence type="predicted"/>
<protein>
    <submittedName>
        <fullName evidence="3">Uncharacterized protein</fullName>
    </submittedName>
</protein>
<evidence type="ECO:0000313" key="4">
    <source>
        <dbReference type="Proteomes" id="UP000277928"/>
    </source>
</evidence>
<feature type="coiled-coil region" evidence="1">
    <location>
        <begin position="749"/>
        <end position="783"/>
    </location>
</feature>
<accession>A0A3P6UAX1</accession>
<name>A0A3P6UAX1_LITSI</name>
<dbReference type="STRING" id="42156.A0A3P6UAX1"/>
<gene>
    <name evidence="3" type="ORF">NLS_LOCUS2375</name>
</gene>
<feature type="coiled-coil region" evidence="1">
    <location>
        <begin position="428"/>
        <end position="483"/>
    </location>
</feature>
<evidence type="ECO:0000256" key="1">
    <source>
        <dbReference type="SAM" id="Coils"/>
    </source>
</evidence>
<evidence type="ECO:0000313" key="3">
    <source>
        <dbReference type="EMBL" id="VDK74171.1"/>
    </source>
</evidence>
<feature type="coiled-coil region" evidence="1">
    <location>
        <begin position="1388"/>
        <end position="1651"/>
    </location>
</feature>
<feature type="coiled-coil region" evidence="1">
    <location>
        <begin position="812"/>
        <end position="843"/>
    </location>
</feature>
<feature type="region of interest" description="Disordered" evidence="2">
    <location>
        <begin position="286"/>
        <end position="307"/>
    </location>
</feature>
<organism evidence="3 4">
    <name type="scientific">Litomosoides sigmodontis</name>
    <name type="common">Filarial nematode worm</name>
    <dbReference type="NCBI Taxonomy" id="42156"/>
    <lineage>
        <taxon>Eukaryota</taxon>
        <taxon>Metazoa</taxon>
        <taxon>Ecdysozoa</taxon>
        <taxon>Nematoda</taxon>
        <taxon>Chromadorea</taxon>
        <taxon>Rhabditida</taxon>
        <taxon>Spirurina</taxon>
        <taxon>Spiruromorpha</taxon>
        <taxon>Filarioidea</taxon>
        <taxon>Onchocercidae</taxon>
        <taxon>Litomosoides</taxon>
    </lineage>
</organism>